<sequence>MKYFTINSPTTTTALFVFFVLHNLNIARSAVPIDIVTIKYSSNKETGHSIIPDIPQYKPLISRKQNIQDYLSDYDQPLAKDYGPYYNYEDRFHRLKHLRPRGSPVAFGTDLAARQILPIIRDMLFGRRTTRRF</sequence>
<reference evidence="3" key="1">
    <citation type="submission" date="2025-08" db="UniProtKB">
        <authorList>
            <consortium name="RefSeq"/>
        </authorList>
    </citation>
    <scope>IDENTIFICATION</scope>
    <source>
        <tissue evidence="3">Silk gland</tissue>
    </source>
</reference>
<proteinExistence type="predicted"/>
<protein>
    <submittedName>
        <fullName evidence="3">Uncharacterized protein LOC114250452</fullName>
    </submittedName>
</protein>
<dbReference type="RefSeq" id="XP_028040136.1">
    <property type="nucleotide sequence ID" value="XM_028184335.1"/>
</dbReference>
<evidence type="ECO:0000313" key="3">
    <source>
        <dbReference type="RefSeq" id="XP_028040136.1"/>
    </source>
</evidence>
<evidence type="ECO:0000313" key="2">
    <source>
        <dbReference type="Proteomes" id="UP000504629"/>
    </source>
</evidence>
<dbReference type="KEGG" id="bman:114250452"/>
<dbReference type="AlphaFoldDB" id="A0A6J2KCX7"/>
<gene>
    <name evidence="3" type="primary">LOC114250452</name>
</gene>
<organism evidence="2 3">
    <name type="scientific">Bombyx mandarina</name>
    <name type="common">Wild silk moth</name>
    <name type="synonym">Wild silkworm</name>
    <dbReference type="NCBI Taxonomy" id="7092"/>
    <lineage>
        <taxon>Eukaryota</taxon>
        <taxon>Metazoa</taxon>
        <taxon>Ecdysozoa</taxon>
        <taxon>Arthropoda</taxon>
        <taxon>Hexapoda</taxon>
        <taxon>Insecta</taxon>
        <taxon>Pterygota</taxon>
        <taxon>Neoptera</taxon>
        <taxon>Endopterygota</taxon>
        <taxon>Lepidoptera</taxon>
        <taxon>Glossata</taxon>
        <taxon>Ditrysia</taxon>
        <taxon>Bombycoidea</taxon>
        <taxon>Bombycidae</taxon>
        <taxon>Bombycinae</taxon>
        <taxon>Bombyx</taxon>
    </lineage>
</organism>
<keyword evidence="1" id="KW-0732">Signal</keyword>
<dbReference type="GeneID" id="114250452"/>
<feature type="chain" id="PRO_5026700575" evidence="1">
    <location>
        <begin position="30"/>
        <end position="133"/>
    </location>
</feature>
<name>A0A6J2KCX7_BOMMA</name>
<accession>A0A6J2KCX7</accession>
<keyword evidence="2" id="KW-1185">Reference proteome</keyword>
<feature type="signal peptide" evidence="1">
    <location>
        <begin position="1"/>
        <end position="29"/>
    </location>
</feature>
<evidence type="ECO:0000256" key="1">
    <source>
        <dbReference type="SAM" id="SignalP"/>
    </source>
</evidence>
<dbReference type="Proteomes" id="UP000504629">
    <property type="component" value="Unplaced"/>
</dbReference>